<accession>A0A3M6TE36</accession>
<feature type="non-terminal residue" evidence="2">
    <location>
        <position position="1"/>
    </location>
</feature>
<dbReference type="PANTHER" id="PTHR48439:SF1">
    <property type="entry name" value="HEMIMETHYLATED DNA-BINDING DOMAIN-CONTAINING PROTEIN"/>
    <property type="match status" value="1"/>
</dbReference>
<dbReference type="OrthoDB" id="28868at2759"/>
<dbReference type="InterPro" id="IPR036623">
    <property type="entry name" value="Hemimethylated_DNA-bd_sf"/>
</dbReference>
<gene>
    <name evidence="2" type="ORF">pdam_00004002</name>
</gene>
<reference evidence="2 3" key="1">
    <citation type="journal article" date="2018" name="Sci. Rep.">
        <title>Comparative analysis of the Pocillopora damicornis genome highlights role of immune system in coral evolution.</title>
        <authorList>
            <person name="Cunning R."/>
            <person name="Bay R.A."/>
            <person name="Gillette P."/>
            <person name="Baker A.C."/>
            <person name="Traylor-Knowles N."/>
        </authorList>
    </citation>
    <scope>NUCLEOTIDE SEQUENCE [LARGE SCALE GENOMIC DNA]</scope>
    <source>
        <strain evidence="2">RSMAS</strain>
        <tissue evidence="2">Whole animal</tissue>
    </source>
</reference>
<proteinExistence type="predicted"/>
<keyword evidence="3" id="KW-1185">Reference proteome</keyword>
<dbReference type="SUPFAM" id="SSF141255">
    <property type="entry name" value="YccV-like"/>
    <property type="match status" value="1"/>
</dbReference>
<dbReference type="NCBIfam" id="TIGR02097">
    <property type="entry name" value="yccV"/>
    <property type="match status" value="1"/>
</dbReference>
<comment type="caution">
    <text evidence="2">The sequence shown here is derived from an EMBL/GenBank/DDBJ whole genome shotgun (WGS) entry which is preliminary data.</text>
</comment>
<protein>
    <recommendedName>
        <fullName evidence="1">Hemimethylated DNA-binding domain-containing protein</fullName>
    </recommendedName>
</protein>
<dbReference type="Proteomes" id="UP000275408">
    <property type="component" value="Unassembled WGS sequence"/>
</dbReference>
<dbReference type="Gene3D" id="2.30.30.390">
    <property type="entry name" value="Hemimethylated DNA-binding domain"/>
    <property type="match status" value="1"/>
</dbReference>
<feature type="domain" description="Hemimethylated DNA-binding" evidence="1">
    <location>
        <begin position="123"/>
        <end position="223"/>
    </location>
</feature>
<evidence type="ECO:0000259" key="1">
    <source>
        <dbReference type="SMART" id="SM00992"/>
    </source>
</evidence>
<dbReference type="PANTHER" id="PTHR48439">
    <property type="entry name" value="HEMIMETHYLATED DNA-BINDING DOMAIN-CONTAINING PROTEIN"/>
    <property type="match status" value="1"/>
</dbReference>
<sequence length="233" mass="27080">LALTRGTVLIPADTSSKMPRGLQLLLLLLAVPLQYLICQWTSPSASERVQLIKQLSKPLTLFSGGYILDWNKWHDMVVNWTRSMINFLQDEDGECPAEEVFKYQEKNGHFGMSTVPRTPRPKHVKFHVGQVIRHKLWNYRGVIIGWDEKLKASEAWTQQNHGDKKHWQDMPNYAILVDIRDRPSSQVTYVPEENIELITNTKIVHSTLEEYFGEFDGARYLPRPWLKKVYPHG</sequence>
<organism evidence="2 3">
    <name type="scientific">Pocillopora damicornis</name>
    <name type="common">Cauliflower coral</name>
    <name type="synonym">Millepora damicornis</name>
    <dbReference type="NCBI Taxonomy" id="46731"/>
    <lineage>
        <taxon>Eukaryota</taxon>
        <taxon>Metazoa</taxon>
        <taxon>Cnidaria</taxon>
        <taxon>Anthozoa</taxon>
        <taxon>Hexacorallia</taxon>
        <taxon>Scleractinia</taxon>
        <taxon>Astrocoeniina</taxon>
        <taxon>Pocilloporidae</taxon>
        <taxon>Pocillopora</taxon>
    </lineage>
</organism>
<dbReference type="GO" id="GO:0003677">
    <property type="term" value="F:DNA binding"/>
    <property type="evidence" value="ECO:0007669"/>
    <property type="project" value="InterPro"/>
</dbReference>
<dbReference type="SMART" id="SM00992">
    <property type="entry name" value="YccV-like"/>
    <property type="match status" value="1"/>
</dbReference>
<evidence type="ECO:0000313" key="3">
    <source>
        <dbReference type="Proteomes" id="UP000275408"/>
    </source>
</evidence>
<dbReference type="AlphaFoldDB" id="A0A3M6TE36"/>
<dbReference type="EMBL" id="RCHS01003794">
    <property type="protein sequence ID" value="RMX39608.1"/>
    <property type="molecule type" value="Genomic_DNA"/>
</dbReference>
<dbReference type="InterPro" id="IPR053189">
    <property type="entry name" value="Clp_protease_adapter_ClpF"/>
</dbReference>
<name>A0A3M6TE36_POCDA</name>
<dbReference type="Pfam" id="PF08755">
    <property type="entry name" value="YccV-like"/>
    <property type="match status" value="1"/>
</dbReference>
<evidence type="ECO:0000313" key="2">
    <source>
        <dbReference type="EMBL" id="RMX39608.1"/>
    </source>
</evidence>
<dbReference type="InterPro" id="IPR011722">
    <property type="entry name" value="Hemimethylated_DNA-bd_dom"/>
</dbReference>